<evidence type="ECO:0000256" key="1">
    <source>
        <dbReference type="SAM" id="SignalP"/>
    </source>
</evidence>
<dbReference type="OrthoDB" id="9815752at2"/>
<reference evidence="4" key="2">
    <citation type="submission" date="2016-01" db="EMBL/GenBank/DDBJ databases">
        <authorList>
            <person name="Poehlein A."/>
            <person name="Schlien K."/>
            <person name="Gottschalk G."/>
            <person name="Buckel W."/>
            <person name="Daniel R."/>
        </authorList>
    </citation>
    <scope>NUCLEOTIDE SEQUENCE [LARGE SCALE GENOMIC DNA]</scope>
    <source>
        <strain evidence="4">X2</strain>
    </source>
</reference>
<organism evidence="3 5">
    <name type="scientific">Anaerotignum propionicum DSM 1682</name>
    <dbReference type="NCBI Taxonomy" id="991789"/>
    <lineage>
        <taxon>Bacteria</taxon>
        <taxon>Bacillati</taxon>
        <taxon>Bacillota</taxon>
        <taxon>Clostridia</taxon>
        <taxon>Lachnospirales</taxon>
        <taxon>Anaerotignaceae</taxon>
        <taxon>Anaerotignum</taxon>
    </lineage>
</organism>
<dbReference type="RefSeq" id="WP_066051047.1">
    <property type="nucleotide sequence ID" value="NZ_CP014223.1"/>
</dbReference>
<protein>
    <submittedName>
        <fullName evidence="3">Uncharacterized protein</fullName>
    </submittedName>
</protein>
<dbReference type="AlphaFoldDB" id="A0A0X8V9L3"/>
<reference evidence="2 4" key="1">
    <citation type="journal article" date="2016" name="Genome Announc.">
        <title>Complete Genome Sequence of the Amino Acid-Fermenting Clostridium propionicum X2 (DSM 1682).</title>
        <authorList>
            <person name="Poehlein A."/>
            <person name="Schlien K."/>
            <person name="Chowdhury N.P."/>
            <person name="Gottschalk G."/>
            <person name="Buckel W."/>
            <person name="Daniel R."/>
        </authorList>
    </citation>
    <scope>NUCLEOTIDE SEQUENCE [LARGE SCALE GENOMIC DNA]</scope>
    <source>
        <strain evidence="2 4">X2</strain>
    </source>
</reference>
<evidence type="ECO:0000313" key="4">
    <source>
        <dbReference type="Proteomes" id="UP000068026"/>
    </source>
</evidence>
<evidence type="ECO:0000313" key="2">
    <source>
        <dbReference type="EMBL" id="AMJ41582.1"/>
    </source>
</evidence>
<accession>A0A0X8V9L3</accession>
<feature type="signal peptide" evidence="1">
    <location>
        <begin position="1"/>
        <end position="25"/>
    </location>
</feature>
<dbReference type="Proteomes" id="UP000068026">
    <property type="component" value="Chromosome"/>
</dbReference>
<gene>
    <name evidence="2" type="ORF">CPRO_20000</name>
    <name evidence="3" type="ORF">SAMN02745151_02021</name>
</gene>
<dbReference type="Proteomes" id="UP000184204">
    <property type="component" value="Unassembled WGS sequence"/>
</dbReference>
<keyword evidence="4" id="KW-1185">Reference proteome</keyword>
<proteinExistence type="predicted"/>
<feature type="chain" id="PRO_5044547750" evidence="1">
    <location>
        <begin position="26"/>
        <end position="304"/>
    </location>
</feature>
<sequence>MKNKFISIFLAVVLLLSNFVTPVFAADGVKGNVSERSIQQQLSNKYTDAIYGDSWQRKYTITLLDEQTNKKSVFVIPAINNGKIDKNVFESNLPKNLKLVDFQVVDNTNFVNNNNIRLFAVETLYDIGCLTLSLAEFAVNPTFWNGFNVVLDGAAVVLPFVPSVTGVTRMIKNSDKLADAMKWGVARYDDLRDAKSGISRFKNYEAHHIIEKRFAKVFGVSENSMFAITIHKNDHRLITNKMAEMIPYRSDYSRLSESYVKDKMIKGYNELYQETGDDLYKFLSRFVEESDQISTSKRVKIKVP</sequence>
<dbReference type="EMBL" id="CP014223">
    <property type="protein sequence ID" value="AMJ41582.1"/>
    <property type="molecule type" value="Genomic_DNA"/>
</dbReference>
<dbReference type="EMBL" id="FQUA01000009">
    <property type="protein sequence ID" value="SHE86552.1"/>
    <property type="molecule type" value="Genomic_DNA"/>
</dbReference>
<dbReference type="KEGG" id="cpro:CPRO_20000"/>
<evidence type="ECO:0000313" key="3">
    <source>
        <dbReference type="EMBL" id="SHE86552.1"/>
    </source>
</evidence>
<reference evidence="3" key="4">
    <citation type="submission" date="2016-11" db="EMBL/GenBank/DDBJ databases">
        <authorList>
            <person name="Varghese N."/>
            <person name="Submissions S."/>
        </authorList>
    </citation>
    <scope>NUCLEOTIDE SEQUENCE</scope>
    <source>
        <strain evidence="3">DSM 1682</strain>
    </source>
</reference>
<reference evidence="5" key="3">
    <citation type="submission" date="2016-11" db="EMBL/GenBank/DDBJ databases">
        <authorList>
            <person name="Jaros S."/>
            <person name="Januszkiewicz K."/>
            <person name="Wedrychowicz H."/>
        </authorList>
    </citation>
    <scope>NUCLEOTIDE SEQUENCE [LARGE SCALE GENOMIC DNA]</scope>
    <source>
        <strain evidence="5">DSM 1682</strain>
    </source>
</reference>
<name>A0A0X8V9L3_ANAPI</name>
<evidence type="ECO:0000313" key="5">
    <source>
        <dbReference type="Proteomes" id="UP000184204"/>
    </source>
</evidence>
<keyword evidence="1" id="KW-0732">Signal</keyword>